<keyword evidence="2" id="KW-1003">Cell membrane</keyword>
<dbReference type="PRINTS" id="PR00245">
    <property type="entry name" value="OLFACTORYR"/>
</dbReference>
<evidence type="ECO:0000256" key="7">
    <source>
        <dbReference type="ARBA" id="ARBA00023040"/>
    </source>
</evidence>
<evidence type="ECO:0000256" key="12">
    <source>
        <dbReference type="ARBA" id="ARBA00023224"/>
    </source>
</evidence>
<feature type="transmembrane region" description="Helical" evidence="13">
    <location>
        <begin position="54"/>
        <end position="80"/>
    </location>
</feature>
<dbReference type="InterPro" id="IPR050939">
    <property type="entry name" value="Olfactory_GPCR1"/>
</dbReference>
<feature type="domain" description="G-protein coupled receptors family 1 profile" evidence="14">
    <location>
        <begin position="70"/>
        <end position="319"/>
    </location>
</feature>
<evidence type="ECO:0000313" key="15">
    <source>
        <dbReference type="EMBL" id="CAH2272522.1"/>
    </source>
</evidence>
<dbReference type="GO" id="GO:0004984">
    <property type="term" value="F:olfactory receptor activity"/>
    <property type="evidence" value="ECO:0007669"/>
    <property type="project" value="InterPro"/>
</dbReference>
<evidence type="ECO:0000256" key="1">
    <source>
        <dbReference type="ARBA" id="ARBA00004651"/>
    </source>
</evidence>
<dbReference type="SUPFAM" id="SSF81321">
    <property type="entry name" value="Family A G protein-coupled receptor-like"/>
    <property type="match status" value="1"/>
</dbReference>
<feature type="transmembrane region" description="Helical" evidence="13">
    <location>
        <begin position="169"/>
        <end position="193"/>
    </location>
</feature>
<evidence type="ECO:0000256" key="10">
    <source>
        <dbReference type="ARBA" id="ARBA00023170"/>
    </source>
</evidence>
<keyword evidence="9" id="KW-1015">Disulfide bond</keyword>
<organism evidence="15 16">
    <name type="scientific">Pelobates cultripes</name>
    <name type="common">Western spadefoot toad</name>
    <dbReference type="NCBI Taxonomy" id="61616"/>
    <lineage>
        <taxon>Eukaryota</taxon>
        <taxon>Metazoa</taxon>
        <taxon>Chordata</taxon>
        <taxon>Craniata</taxon>
        <taxon>Vertebrata</taxon>
        <taxon>Euteleostomi</taxon>
        <taxon>Amphibia</taxon>
        <taxon>Batrachia</taxon>
        <taxon>Anura</taxon>
        <taxon>Pelobatoidea</taxon>
        <taxon>Pelobatidae</taxon>
        <taxon>Pelobates</taxon>
    </lineage>
</organism>
<dbReference type="Gene3D" id="1.20.1070.10">
    <property type="entry name" value="Rhodopsin 7-helix transmembrane proteins"/>
    <property type="match status" value="1"/>
</dbReference>
<dbReference type="PANTHER" id="PTHR24242">
    <property type="entry name" value="G-PROTEIN COUPLED RECEPTOR"/>
    <property type="match status" value="1"/>
</dbReference>
<dbReference type="InterPro" id="IPR000276">
    <property type="entry name" value="GPCR_Rhodpsn"/>
</dbReference>
<dbReference type="GO" id="GO:0004930">
    <property type="term" value="F:G protein-coupled receptor activity"/>
    <property type="evidence" value="ECO:0007669"/>
    <property type="project" value="UniProtKB-KW"/>
</dbReference>
<dbReference type="AlphaFoldDB" id="A0AAD1VW58"/>
<dbReference type="PRINTS" id="PR00237">
    <property type="entry name" value="GPCRRHODOPSN"/>
</dbReference>
<keyword evidence="6 13" id="KW-1133">Transmembrane helix</keyword>
<evidence type="ECO:0000256" key="6">
    <source>
        <dbReference type="ARBA" id="ARBA00022989"/>
    </source>
</evidence>
<name>A0AAD1VW58_PELCU</name>
<feature type="transmembrane region" description="Helical" evidence="13">
    <location>
        <begin position="266"/>
        <end position="290"/>
    </location>
</feature>
<evidence type="ECO:0000256" key="11">
    <source>
        <dbReference type="ARBA" id="ARBA00023180"/>
    </source>
</evidence>
<dbReference type="FunFam" id="1.20.1070.10:FF:000010">
    <property type="entry name" value="Olfactory receptor"/>
    <property type="match status" value="1"/>
</dbReference>
<evidence type="ECO:0000259" key="14">
    <source>
        <dbReference type="PROSITE" id="PS50262"/>
    </source>
</evidence>
<keyword evidence="4 13" id="KW-0812">Transmembrane</keyword>
<evidence type="ECO:0000256" key="8">
    <source>
        <dbReference type="ARBA" id="ARBA00023136"/>
    </source>
</evidence>
<keyword evidence="10" id="KW-0675">Receptor</keyword>
<evidence type="ECO:0000256" key="9">
    <source>
        <dbReference type="ARBA" id="ARBA00023157"/>
    </source>
</evidence>
<dbReference type="GO" id="GO:0005886">
    <property type="term" value="C:plasma membrane"/>
    <property type="evidence" value="ECO:0007669"/>
    <property type="project" value="UniProtKB-SubCell"/>
</dbReference>
<dbReference type="PANTHER" id="PTHR24242:SF253">
    <property type="entry name" value="OLFACTORY RECEPTOR-RELATED"/>
    <property type="match status" value="1"/>
</dbReference>
<accession>A0AAD1VW58</accession>
<keyword evidence="16" id="KW-1185">Reference proteome</keyword>
<keyword evidence="12" id="KW-0807">Transducer</keyword>
<feature type="transmembrane region" description="Helical" evidence="13">
    <location>
        <begin position="100"/>
        <end position="118"/>
    </location>
</feature>
<proteinExistence type="predicted"/>
<evidence type="ECO:0000256" key="2">
    <source>
        <dbReference type="ARBA" id="ARBA00022475"/>
    </source>
</evidence>
<protein>
    <recommendedName>
        <fullName evidence="14">G-protein coupled receptors family 1 profile domain-containing protein</fullName>
    </recommendedName>
</protein>
<keyword evidence="8 13" id="KW-0472">Membrane</keyword>
<keyword evidence="7" id="KW-0297">G-protein coupled receptor</keyword>
<evidence type="ECO:0000313" key="16">
    <source>
        <dbReference type="Proteomes" id="UP001295444"/>
    </source>
</evidence>
<dbReference type="InterPro" id="IPR017452">
    <property type="entry name" value="GPCR_Rhodpsn_7TM"/>
</dbReference>
<feature type="non-terminal residue" evidence="15">
    <location>
        <position position="374"/>
    </location>
</feature>
<gene>
    <name evidence="15" type="ORF">PECUL_23A038461</name>
</gene>
<dbReference type="EMBL" id="OW240914">
    <property type="protein sequence ID" value="CAH2272522.1"/>
    <property type="molecule type" value="Genomic_DNA"/>
</dbReference>
<dbReference type="Proteomes" id="UP001295444">
    <property type="component" value="Chromosome 03"/>
</dbReference>
<keyword evidence="3" id="KW-0716">Sensory transduction</keyword>
<keyword evidence="11" id="KW-0325">Glycoprotein</keyword>
<feature type="transmembrane region" description="Helical" evidence="13">
    <location>
        <begin position="130"/>
        <end position="149"/>
    </location>
</feature>
<keyword evidence="5" id="KW-0552">Olfaction</keyword>
<evidence type="ECO:0000256" key="5">
    <source>
        <dbReference type="ARBA" id="ARBA00022725"/>
    </source>
</evidence>
<dbReference type="Pfam" id="PF13853">
    <property type="entry name" value="7tm_4"/>
    <property type="match status" value="1"/>
</dbReference>
<feature type="transmembrane region" description="Helical" evidence="13">
    <location>
        <begin position="229"/>
        <end position="254"/>
    </location>
</feature>
<dbReference type="InterPro" id="IPR000725">
    <property type="entry name" value="Olfact_rcpt"/>
</dbReference>
<comment type="subcellular location">
    <subcellularLocation>
        <location evidence="1">Cell membrane</location>
        <topology evidence="1">Multi-pass membrane protein</topology>
    </subcellularLocation>
</comment>
<sequence length="374" mass="42462">SLKSWMQTLHRILLGCCFKVHQSSQTASNLKEMNQTELVEFLLLGFQELQMFKAVVIVIFLLVYIFTLVVNILIIILVTTVESLQSPMYLFLSQVSLSDILMTTIITPNMIHVIIIGGSKISIGGCITQFYFYGASTGTELLLFMVMSYDRYLAICNPLHYSSIMNYRLSFHLVLWSWIFSSTIMFILVFLIANLQFCGSDNIDHYFCDLAPLLEMSCSDNTFIELLDMLLTIIFGIIPFVFILFTYICISITIAGIPSTSGKQKAFSTCSSHLTVVCMYYGTIILVYTIPSKGRLFNIKKMLSTLYTIGTPFFNPIIYSFRNQEIKIALIKHVTNWGDCLGGQGYTRSQIIIKGFCFVTSEMRDDPAVRRLLT</sequence>
<evidence type="ECO:0000256" key="13">
    <source>
        <dbReference type="SAM" id="Phobius"/>
    </source>
</evidence>
<evidence type="ECO:0000256" key="4">
    <source>
        <dbReference type="ARBA" id="ARBA00022692"/>
    </source>
</evidence>
<dbReference type="PROSITE" id="PS50262">
    <property type="entry name" value="G_PROTEIN_RECEP_F1_2"/>
    <property type="match status" value="1"/>
</dbReference>
<evidence type="ECO:0000256" key="3">
    <source>
        <dbReference type="ARBA" id="ARBA00022606"/>
    </source>
</evidence>
<reference evidence="15" key="1">
    <citation type="submission" date="2022-03" db="EMBL/GenBank/DDBJ databases">
        <authorList>
            <person name="Alioto T."/>
            <person name="Alioto T."/>
            <person name="Gomez Garrido J."/>
        </authorList>
    </citation>
    <scope>NUCLEOTIDE SEQUENCE</scope>
</reference>
<feature type="non-terminal residue" evidence="15">
    <location>
        <position position="1"/>
    </location>
</feature>